<dbReference type="Pfam" id="PF21530">
    <property type="entry name" value="Pif1_2B_dom"/>
    <property type="match status" value="1"/>
</dbReference>
<keyword evidence="3" id="KW-0378">Hydrolase</keyword>
<evidence type="ECO:0000256" key="9">
    <source>
        <dbReference type="SAM" id="MobiDB-lite"/>
    </source>
</evidence>
<dbReference type="InterPro" id="IPR010285">
    <property type="entry name" value="DNA_helicase_pif1-like_DEAD"/>
</dbReference>
<keyword evidence="1" id="KW-0547">Nucleotide-binding</keyword>
<protein>
    <submittedName>
        <fullName evidence="12">AAA family ATPase</fullName>
    </submittedName>
</protein>
<keyword evidence="4" id="KW-0347">Helicase</keyword>
<dbReference type="SUPFAM" id="SSF52540">
    <property type="entry name" value="P-loop containing nucleoside triphosphate hydrolases"/>
    <property type="match status" value="2"/>
</dbReference>
<proteinExistence type="predicted"/>
<dbReference type="PANTHER" id="PTHR47642:SF5">
    <property type="entry name" value="ATP-DEPENDENT DNA HELICASE"/>
    <property type="match status" value="1"/>
</dbReference>
<dbReference type="Pfam" id="PF05970">
    <property type="entry name" value="PIF1"/>
    <property type="match status" value="1"/>
</dbReference>
<keyword evidence="7" id="KW-0234">DNA repair</keyword>
<evidence type="ECO:0000313" key="12">
    <source>
        <dbReference type="EMBL" id="MBW8191336.1"/>
    </source>
</evidence>
<evidence type="ECO:0000256" key="3">
    <source>
        <dbReference type="ARBA" id="ARBA00022801"/>
    </source>
</evidence>
<organism evidence="12 13">
    <name type="scientific">Neiella holothuriorum</name>
    <dbReference type="NCBI Taxonomy" id="2870530"/>
    <lineage>
        <taxon>Bacteria</taxon>
        <taxon>Pseudomonadati</taxon>
        <taxon>Pseudomonadota</taxon>
        <taxon>Gammaproteobacteria</taxon>
        <taxon>Alteromonadales</taxon>
        <taxon>Echinimonadaceae</taxon>
        <taxon>Neiella</taxon>
    </lineage>
</organism>
<dbReference type="PANTHER" id="PTHR47642">
    <property type="entry name" value="ATP-DEPENDENT DNA HELICASE"/>
    <property type="match status" value="1"/>
</dbReference>
<sequence>MQAVRMQDLEPSPTTNSDGSIEITPEGQQALDAINQGAPIVFLTGKAGTGKTTLVKHIINVSKKSCVTVAPTGVAALNAGGVTINSFFRFPPRMITAGDIKKSYGSNVIDKLELLIVDEVSMVRADTLDMIDYALRTWRNKPALPFGGVQVLLVGDALQLPPVAPRGEEGELFYGRYRSPWFFDSLVIQNTPFIPIVLQKTFRQTDLEFVDALNRIRDNDNHRSSVAWINRSCWRDCDTRTAELTLTATNKAADAINQSSLAELQGPARTYTASTEGDFSLTGDRTPAPESLTLKVGAQVMILRNIVDEAVNGTLAVVEQLNETTVVVRTKDTKNKIIIERESWETYRYTIANGEIAADVKGRFEQLPLRLGWAVTIHKSQGLTLDSVRIDLGDGAFASGQTYVALSRCRSIQGLRLSKPIAMGDVRADSRILAFYRQFEVAQLVN</sequence>
<comment type="caution">
    <text evidence="12">The sequence shown here is derived from an EMBL/GenBank/DDBJ whole genome shotgun (WGS) entry which is preliminary data.</text>
</comment>
<feature type="domain" description="DNA helicase Pif1-like DEAD-box helicase" evidence="10">
    <location>
        <begin position="31"/>
        <end position="174"/>
    </location>
</feature>
<keyword evidence="8" id="KW-0413">Isomerase</keyword>
<name>A0ABS7EHV4_9GAMM</name>
<accession>A0ABS7EHV4</accession>
<reference evidence="12" key="1">
    <citation type="submission" date="2021-07" db="EMBL/GenBank/DDBJ databases">
        <title>Neiella marina sp. nov., isolated from the intestinal content of sea cucumber Apostichopus japonicus.</title>
        <authorList>
            <person name="Bai X."/>
        </authorList>
    </citation>
    <scope>NUCLEOTIDE SEQUENCE</scope>
    <source>
        <strain evidence="12">126</strain>
    </source>
</reference>
<dbReference type="CDD" id="cd18809">
    <property type="entry name" value="SF1_C_RecD"/>
    <property type="match status" value="1"/>
</dbReference>
<dbReference type="InterPro" id="IPR027417">
    <property type="entry name" value="P-loop_NTPase"/>
</dbReference>
<keyword evidence="2" id="KW-0227">DNA damage</keyword>
<dbReference type="Proteomes" id="UP001166251">
    <property type="component" value="Unassembled WGS sequence"/>
</dbReference>
<evidence type="ECO:0000259" key="10">
    <source>
        <dbReference type="Pfam" id="PF05970"/>
    </source>
</evidence>
<dbReference type="InterPro" id="IPR049163">
    <property type="entry name" value="Pif1-like_2B_dom"/>
</dbReference>
<keyword evidence="13" id="KW-1185">Reference proteome</keyword>
<evidence type="ECO:0000256" key="5">
    <source>
        <dbReference type="ARBA" id="ARBA00022840"/>
    </source>
</evidence>
<evidence type="ECO:0000256" key="1">
    <source>
        <dbReference type="ARBA" id="ARBA00022741"/>
    </source>
</evidence>
<feature type="region of interest" description="Disordered" evidence="9">
    <location>
        <begin position="1"/>
        <end position="22"/>
    </location>
</feature>
<dbReference type="RefSeq" id="WP_220104019.1">
    <property type="nucleotide sequence ID" value="NZ_JAHZSS010000010.1"/>
</dbReference>
<gene>
    <name evidence="12" type="ORF">K0504_09830</name>
</gene>
<keyword evidence="5" id="KW-0067">ATP-binding</keyword>
<evidence type="ECO:0000259" key="11">
    <source>
        <dbReference type="Pfam" id="PF21530"/>
    </source>
</evidence>
<evidence type="ECO:0000256" key="7">
    <source>
        <dbReference type="ARBA" id="ARBA00023204"/>
    </source>
</evidence>
<evidence type="ECO:0000313" key="13">
    <source>
        <dbReference type="Proteomes" id="UP001166251"/>
    </source>
</evidence>
<dbReference type="Gene3D" id="3.40.50.300">
    <property type="entry name" value="P-loop containing nucleotide triphosphate hydrolases"/>
    <property type="match status" value="2"/>
</dbReference>
<dbReference type="EMBL" id="JAHZSS010000010">
    <property type="protein sequence ID" value="MBW8191336.1"/>
    <property type="molecule type" value="Genomic_DNA"/>
</dbReference>
<evidence type="ECO:0000256" key="8">
    <source>
        <dbReference type="ARBA" id="ARBA00023235"/>
    </source>
</evidence>
<feature type="domain" description="DNA helicase Pif1-like 2B" evidence="11">
    <location>
        <begin position="287"/>
        <end position="321"/>
    </location>
</feature>
<dbReference type="InterPro" id="IPR051055">
    <property type="entry name" value="PIF1_helicase"/>
</dbReference>
<evidence type="ECO:0000256" key="4">
    <source>
        <dbReference type="ARBA" id="ARBA00022806"/>
    </source>
</evidence>
<evidence type="ECO:0000256" key="2">
    <source>
        <dbReference type="ARBA" id="ARBA00022763"/>
    </source>
</evidence>
<evidence type="ECO:0000256" key="6">
    <source>
        <dbReference type="ARBA" id="ARBA00023125"/>
    </source>
</evidence>
<keyword evidence="6" id="KW-0238">DNA-binding</keyword>